<dbReference type="Gene3D" id="1.10.230.10">
    <property type="entry name" value="Cytochrome P450-Terp, domain 2"/>
    <property type="match status" value="1"/>
</dbReference>
<dbReference type="OrthoDB" id="9800864at2"/>
<dbReference type="EMBL" id="CP012332">
    <property type="protein sequence ID" value="AKU92431.1"/>
    <property type="molecule type" value="Genomic_DNA"/>
</dbReference>
<evidence type="ECO:0000256" key="4">
    <source>
        <dbReference type="ARBA" id="ARBA00022679"/>
    </source>
</evidence>
<organism evidence="8 9">
    <name type="scientific">Vulgatibacter incomptus</name>
    <dbReference type="NCBI Taxonomy" id="1391653"/>
    <lineage>
        <taxon>Bacteria</taxon>
        <taxon>Pseudomonadati</taxon>
        <taxon>Myxococcota</taxon>
        <taxon>Myxococcia</taxon>
        <taxon>Myxococcales</taxon>
        <taxon>Cystobacterineae</taxon>
        <taxon>Vulgatibacteraceae</taxon>
        <taxon>Vulgatibacter</taxon>
    </lineage>
</organism>
<evidence type="ECO:0000256" key="2">
    <source>
        <dbReference type="ARBA" id="ARBA00010566"/>
    </source>
</evidence>
<dbReference type="GO" id="GO:0036440">
    <property type="term" value="F:citrate synthase activity"/>
    <property type="evidence" value="ECO:0007669"/>
    <property type="project" value="UniProtKB-EC"/>
</dbReference>
<gene>
    <name evidence="8" type="ORF">AKJ08_2818</name>
</gene>
<dbReference type="Proteomes" id="UP000055590">
    <property type="component" value="Chromosome"/>
</dbReference>
<dbReference type="SUPFAM" id="SSF48256">
    <property type="entry name" value="Citrate synthase"/>
    <property type="match status" value="1"/>
</dbReference>
<dbReference type="STRING" id="1391653.AKJ08_2818"/>
<dbReference type="PANTHER" id="PTHR11739:SF4">
    <property type="entry name" value="CITRATE SYNTHASE, PEROXISOMAL"/>
    <property type="match status" value="1"/>
</dbReference>
<dbReference type="InterPro" id="IPR011278">
    <property type="entry name" value="2-MeCitrate/Citrate_synth_II"/>
</dbReference>
<dbReference type="NCBIfam" id="TIGR01800">
    <property type="entry name" value="cit_synth_II"/>
    <property type="match status" value="1"/>
</dbReference>
<dbReference type="KEGG" id="vin:AKJ08_2818"/>
<dbReference type="Pfam" id="PF00285">
    <property type="entry name" value="Citrate_synt"/>
    <property type="match status" value="1"/>
</dbReference>
<dbReference type="PRINTS" id="PR00143">
    <property type="entry name" value="CITRTSNTHASE"/>
</dbReference>
<dbReference type="InterPro" id="IPR002020">
    <property type="entry name" value="Citrate_synthase"/>
</dbReference>
<evidence type="ECO:0000313" key="8">
    <source>
        <dbReference type="EMBL" id="AKU92431.1"/>
    </source>
</evidence>
<reference evidence="8 9" key="1">
    <citation type="submission" date="2015-08" db="EMBL/GenBank/DDBJ databases">
        <authorList>
            <person name="Babu N.S."/>
            <person name="Beckwith C.J."/>
            <person name="Beseler K.G."/>
            <person name="Brison A."/>
            <person name="Carone J.V."/>
            <person name="Caskin T.P."/>
            <person name="Diamond M."/>
            <person name="Durham M.E."/>
            <person name="Foxe J.M."/>
            <person name="Go M."/>
            <person name="Henderson B.A."/>
            <person name="Jones I.B."/>
            <person name="McGettigan J.A."/>
            <person name="Micheletti S.J."/>
            <person name="Nasrallah M.E."/>
            <person name="Ortiz D."/>
            <person name="Piller C.R."/>
            <person name="Privatt S.R."/>
            <person name="Schneider S.L."/>
            <person name="Sharp S."/>
            <person name="Smith T.C."/>
            <person name="Stanton J.D."/>
            <person name="Ullery H.E."/>
            <person name="Wilson R.J."/>
            <person name="Serrano M.G."/>
            <person name="Buck G."/>
            <person name="Lee V."/>
            <person name="Wang Y."/>
            <person name="Carvalho R."/>
            <person name="Voegtly L."/>
            <person name="Shi R."/>
            <person name="Duckworth R."/>
            <person name="Johnson A."/>
            <person name="Loviza R."/>
            <person name="Walstead R."/>
            <person name="Shah Z."/>
            <person name="Kiflezghi M."/>
            <person name="Wade K."/>
            <person name="Ball S.L."/>
            <person name="Bradley K.W."/>
            <person name="Asai D.J."/>
            <person name="Bowman C.A."/>
            <person name="Russell D.A."/>
            <person name="Pope W.H."/>
            <person name="Jacobs-Sera D."/>
            <person name="Hendrix R.W."/>
            <person name="Hatfull G.F."/>
        </authorList>
    </citation>
    <scope>NUCLEOTIDE SEQUENCE [LARGE SCALE GENOMIC DNA]</scope>
    <source>
        <strain evidence="8 9">DSM 27710</strain>
    </source>
</reference>
<dbReference type="PIRSF" id="PIRSF001369">
    <property type="entry name" value="Citrate_synth"/>
    <property type="match status" value="1"/>
</dbReference>
<keyword evidence="3" id="KW-0816">Tricarboxylic acid cycle</keyword>
<dbReference type="UniPathway" id="UPA00223">
    <property type="reaction ID" value="UER00717"/>
</dbReference>
<proteinExistence type="inferred from homology"/>
<dbReference type="PANTHER" id="PTHR11739">
    <property type="entry name" value="CITRATE SYNTHASE"/>
    <property type="match status" value="1"/>
</dbReference>
<evidence type="ECO:0000256" key="7">
    <source>
        <dbReference type="PIRSR" id="PIRSR001369-1"/>
    </source>
</evidence>
<dbReference type="PATRIC" id="fig|1391653.3.peg.2935"/>
<comment type="pathway">
    <text evidence="1">Carbohydrate metabolism; tricarboxylic acid cycle; isocitrate from oxaloacetate: step 1/2.</text>
</comment>
<sequence length="383" mass="42799">METNTEPQLPYMPGLAGVPAAESKVCDIDGQKGILFYRGYPIEELAEKSTFEETSYMLLYGQLPTKEQLDGFTHELVHHRRLKYKLIDLMKTLPETGHPMDALAAAVGALGMFYPHINVMDAAQRHGACVRLIAKLPTIVAAFHRMRRGDRDVLPNDKLNHAANFLYMLNEQEPDPFHAKILDTCLVLHAEHSMNASTFSARVTGSSLADSYAVVASAVGTLSGPLHGGANEDVLDMLQEIGTVENVIPWLDKAQAAKRKIPGFGHREYKVKDPRAKILQRLAEQLFARYGSTPLYDIAVKLESVMEERVGSKGIYPNVDFYSGLVYQKLGIPMDLFTPVFAIARVSGWLAHWMEQLENNRIFRPSQVYVGAPPRSYTSIDRR</sequence>
<evidence type="ECO:0000256" key="3">
    <source>
        <dbReference type="ARBA" id="ARBA00022532"/>
    </source>
</evidence>
<dbReference type="InterPro" id="IPR036969">
    <property type="entry name" value="Citrate_synthase_sf"/>
</dbReference>
<name>A0A0K1PG85_9BACT</name>
<evidence type="ECO:0000256" key="6">
    <source>
        <dbReference type="PIRNR" id="PIRNR001369"/>
    </source>
</evidence>
<feature type="active site" evidence="7">
    <location>
        <position position="266"/>
    </location>
</feature>
<dbReference type="RefSeq" id="WP_050726599.1">
    <property type="nucleotide sequence ID" value="NZ_CP012332.1"/>
</dbReference>
<dbReference type="NCBIfam" id="NF010639">
    <property type="entry name" value="PRK14036.1"/>
    <property type="match status" value="1"/>
</dbReference>
<protein>
    <recommendedName>
        <fullName evidence="6">Citrate synthase</fullName>
    </recommendedName>
</protein>
<dbReference type="InterPro" id="IPR016142">
    <property type="entry name" value="Citrate_synth-like_lrg_a-sub"/>
</dbReference>
<dbReference type="GO" id="GO:0005829">
    <property type="term" value="C:cytosol"/>
    <property type="evidence" value="ECO:0007669"/>
    <property type="project" value="TreeGrafter"/>
</dbReference>
<keyword evidence="4 6" id="KW-0808">Transferase</keyword>
<accession>A0A0K1PG85</accession>
<dbReference type="Gene3D" id="1.10.580.10">
    <property type="entry name" value="Citrate Synthase, domain 1"/>
    <property type="match status" value="1"/>
</dbReference>
<dbReference type="AlphaFoldDB" id="A0A0K1PG85"/>
<dbReference type="GO" id="GO:0006099">
    <property type="term" value="P:tricarboxylic acid cycle"/>
    <property type="evidence" value="ECO:0007669"/>
    <property type="project" value="UniProtKB-UniPathway"/>
</dbReference>
<keyword evidence="9" id="KW-1185">Reference proteome</keyword>
<evidence type="ECO:0000313" key="9">
    <source>
        <dbReference type="Proteomes" id="UP000055590"/>
    </source>
</evidence>
<dbReference type="InterPro" id="IPR016143">
    <property type="entry name" value="Citrate_synth-like_sm_a-sub"/>
</dbReference>
<evidence type="ECO:0000256" key="1">
    <source>
        <dbReference type="ARBA" id="ARBA00004751"/>
    </source>
</evidence>
<feature type="active site" evidence="7">
    <location>
        <position position="320"/>
    </location>
</feature>
<comment type="catalytic activity">
    <reaction evidence="5">
        <text>oxaloacetate + acetyl-CoA + H2O = citrate + CoA + H(+)</text>
        <dbReference type="Rhea" id="RHEA:16845"/>
        <dbReference type="ChEBI" id="CHEBI:15377"/>
        <dbReference type="ChEBI" id="CHEBI:15378"/>
        <dbReference type="ChEBI" id="CHEBI:16452"/>
        <dbReference type="ChEBI" id="CHEBI:16947"/>
        <dbReference type="ChEBI" id="CHEBI:57287"/>
        <dbReference type="ChEBI" id="CHEBI:57288"/>
        <dbReference type="EC" id="2.3.3.16"/>
    </reaction>
</comment>
<comment type="similarity">
    <text evidence="2 6">Belongs to the citrate synthase family.</text>
</comment>
<evidence type="ECO:0000256" key="5">
    <source>
        <dbReference type="ARBA" id="ARBA00049288"/>
    </source>
</evidence>
<dbReference type="InterPro" id="IPR024176">
    <property type="entry name" value="Citrate_synthase_bac-typ"/>
</dbReference>
<dbReference type="GO" id="GO:0005975">
    <property type="term" value="P:carbohydrate metabolic process"/>
    <property type="evidence" value="ECO:0007669"/>
    <property type="project" value="TreeGrafter"/>
</dbReference>